<keyword evidence="1" id="KW-1133">Transmembrane helix</keyword>
<dbReference type="KEGG" id="psoj:PHYSODRAFT_407061"/>
<keyword evidence="3" id="KW-1185">Reference proteome</keyword>
<dbReference type="RefSeq" id="XP_009527318.1">
    <property type="nucleotide sequence ID" value="XM_009529023.1"/>
</dbReference>
<dbReference type="AlphaFoldDB" id="G4ZJP0"/>
<feature type="non-terminal residue" evidence="2">
    <location>
        <position position="1"/>
    </location>
</feature>
<organism evidence="2 3">
    <name type="scientific">Phytophthora sojae (strain P6497)</name>
    <name type="common">Soybean stem and root rot agent</name>
    <name type="synonym">Phytophthora megasperma f. sp. glycines</name>
    <dbReference type="NCBI Taxonomy" id="1094619"/>
    <lineage>
        <taxon>Eukaryota</taxon>
        <taxon>Sar</taxon>
        <taxon>Stramenopiles</taxon>
        <taxon>Oomycota</taxon>
        <taxon>Peronosporomycetes</taxon>
        <taxon>Peronosporales</taxon>
        <taxon>Peronosporaceae</taxon>
        <taxon>Phytophthora</taxon>
    </lineage>
</organism>
<evidence type="ECO:0000256" key="1">
    <source>
        <dbReference type="SAM" id="Phobius"/>
    </source>
</evidence>
<feature type="transmembrane region" description="Helical" evidence="1">
    <location>
        <begin position="166"/>
        <end position="186"/>
    </location>
</feature>
<protein>
    <submittedName>
        <fullName evidence="2">Uncharacterized protein</fullName>
    </submittedName>
</protein>
<dbReference type="InParanoid" id="G4ZJP0"/>
<keyword evidence="1" id="KW-0812">Transmembrane</keyword>
<proteinExistence type="predicted"/>
<feature type="non-terminal residue" evidence="2">
    <location>
        <position position="337"/>
    </location>
</feature>
<keyword evidence="1" id="KW-0472">Membrane</keyword>
<dbReference type="OMA" id="CEHSSIR"/>
<evidence type="ECO:0000313" key="3">
    <source>
        <dbReference type="Proteomes" id="UP000002640"/>
    </source>
</evidence>
<feature type="transmembrane region" description="Helical" evidence="1">
    <location>
        <begin position="69"/>
        <end position="90"/>
    </location>
</feature>
<reference evidence="2 3" key="1">
    <citation type="journal article" date="2006" name="Science">
        <title>Phytophthora genome sequences uncover evolutionary origins and mechanisms of pathogenesis.</title>
        <authorList>
            <person name="Tyler B.M."/>
            <person name="Tripathy S."/>
            <person name="Zhang X."/>
            <person name="Dehal P."/>
            <person name="Jiang R.H."/>
            <person name="Aerts A."/>
            <person name="Arredondo F.D."/>
            <person name="Baxter L."/>
            <person name="Bensasson D."/>
            <person name="Beynon J.L."/>
            <person name="Chapman J."/>
            <person name="Damasceno C.M."/>
            <person name="Dorrance A.E."/>
            <person name="Dou D."/>
            <person name="Dickerman A.W."/>
            <person name="Dubchak I.L."/>
            <person name="Garbelotto M."/>
            <person name="Gijzen M."/>
            <person name="Gordon S.G."/>
            <person name="Govers F."/>
            <person name="Grunwald N.J."/>
            <person name="Huang W."/>
            <person name="Ivors K.L."/>
            <person name="Jones R.W."/>
            <person name="Kamoun S."/>
            <person name="Krampis K."/>
            <person name="Lamour K.H."/>
            <person name="Lee M.K."/>
            <person name="McDonald W.H."/>
            <person name="Medina M."/>
            <person name="Meijer H.J."/>
            <person name="Nordberg E.K."/>
            <person name="Maclean D.J."/>
            <person name="Ospina-Giraldo M.D."/>
            <person name="Morris P.F."/>
            <person name="Phuntumart V."/>
            <person name="Putnam N.H."/>
            <person name="Rash S."/>
            <person name="Rose J.K."/>
            <person name="Sakihama Y."/>
            <person name="Salamov A.A."/>
            <person name="Savidor A."/>
            <person name="Scheuring C.F."/>
            <person name="Smith B.M."/>
            <person name="Sobral B.W."/>
            <person name="Terry A."/>
            <person name="Torto-Alalibo T.A."/>
            <person name="Win J."/>
            <person name="Xu Z."/>
            <person name="Zhang H."/>
            <person name="Grigoriev I.V."/>
            <person name="Rokhsar D.S."/>
            <person name="Boore J.L."/>
        </authorList>
    </citation>
    <scope>NUCLEOTIDE SEQUENCE [LARGE SCALE GENOMIC DNA]</scope>
    <source>
        <strain evidence="2 3">P6497</strain>
    </source>
</reference>
<dbReference type="GeneID" id="20651499"/>
<feature type="transmembrane region" description="Helical" evidence="1">
    <location>
        <begin position="198"/>
        <end position="217"/>
    </location>
</feature>
<dbReference type="EMBL" id="JH159154">
    <property type="protein sequence ID" value="EGZ18260.1"/>
    <property type="molecule type" value="Genomic_DNA"/>
</dbReference>
<sequence>VWQAMQFSHHGRYSIERLIALDEYTRKTSWARVVIVCLVTPLPAIIFVTSLETIPLQDPAEGWRVNYGVWIRAGVMSGAVSHSVLVQLQHLVDDVAMSKRQLAAIVAIMILGYAGMSILIADQVFFPIPFLNFTMTVPFLLLFGCAFYCVVGGEGVRQILQHKEQLLRFIVLFASQTLLMVIYPAYQYQVLFQAAADNGYELVVAILLPVLKVIMKNIVSLSFFRRQDLMPEGVIFTVDFFNAFYIATSMQNASSTTTVIVIMAVDLFNTAVALNGLQRGTSRIIALLHKAGILHSTDPRHFDLLHSASLLCQSSEEFETRNRSGIRLRSCLPYRLS</sequence>
<dbReference type="Proteomes" id="UP000002640">
    <property type="component" value="Unassembled WGS sequence"/>
</dbReference>
<gene>
    <name evidence="2" type="ORF">PHYSODRAFT_407061</name>
</gene>
<name>G4ZJP0_PHYSP</name>
<feature type="transmembrane region" description="Helical" evidence="1">
    <location>
        <begin position="229"/>
        <end position="247"/>
    </location>
</feature>
<feature type="transmembrane region" description="Helical" evidence="1">
    <location>
        <begin position="30"/>
        <end position="49"/>
    </location>
</feature>
<evidence type="ECO:0000313" key="2">
    <source>
        <dbReference type="EMBL" id="EGZ18260.1"/>
    </source>
</evidence>
<accession>G4ZJP0</accession>
<feature type="transmembrane region" description="Helical" evidence="1">
    <location>
        <begin position="102"/>
        <end position="121"/>
    </location>
</feature>
<feature type="transmembrane region" description="Helical" evidence="1">
    <location>
        <begin position="133"/>
        <end position="154"/>
    </location>
</feature>
<feature type="transmembrane region" description="Helical" evidence="1">
    <location>
        <begin position="259"/>
        <end position="277"/>
    </location>
</feature>